<accession>A0ABD3MQF2</accession>
<organism evidence="1 2">
    <name type="scientific">Discostella pseudostelligera</name>
    <dbReference type="NCBI Taxonomy" id="259834"/>
    <lineage>
        <taxon>Eukaryota</taxon>
        <taxon>Sar</taxon>
        <taxon>Stramenopiles</taxon>
        <taxon>Ochrophyta</taxon>
        <taxon>Bacillariophyta</taxon>
        <taxon>Coscinodiscophyceae</taxon>
        <taxon>Thalassiosirophycidae</taxon>
        <taxon>Stephanodiscales</taxon>
        <taxon>Stephanodiscaceae</taxon>
        <taxon>Discostella</taxon>
    </lineage>
</organism>
<comment type="caution">
    <text evidence="1">The sequence shown here is derived from an EMBL/GenBank/DDBJ whole genome shotgun (WGS) entry which is preliminary data.</text>
</comment>
<evidence type="ECO:0000313" key="1">
    <source>
        <dbReference type="EMBL" id="KAL3762720.1"/>
    </source>
</evidence>
<evidence type="ECO:0000313" key="2">
    <source>
        <dbReference type="Proteomes" id="UP001530293"/>
    </source>
</evidence>
<reference evidence="1 2" key="1">
    <citation type="submission" date="2024-10" db="EMBL/GenBank/DDBJ databases">
        <title>Updated reference genomes for cyclostephanoid diatoms.</title>
        <authorList>
            <person name="Roberts W.R."/>
            <person name="Alverson A.J."/>
        </authorList>
    </citation>
    <scope>NUCLEOTIDE SEQUENCE [LARGE SCALE GENOMIC DNA]</scope>
    <source>
        <strain evidence="1 2">AJA232-27</strain>
    </source>
</reference>
<sequence>MPSDEISLRRFGRLCRSFYNSSLILRPSSSSLSSSKEEKKSEDSCSCRAIDAKKQYEDGRIVIETLDRIIAIRSLIVSAQHQQSQNNLQTNYYESGNAALQSSIASLRQEHALIVAQHSDTLKECGLADIDRFIDSMSTENDTISHDKDSSILLLQQYTQLRDAVRRRAHQTAMLHRQNSLFDLLSESFTSSVSDNSTTIPRMTEVNNVQHTLTIIRTFVSKYRSNIGSHSFLAGLHRVVAMQSTPTRSSDPYYIVRWKFNGSVLTEACRSNNCGKNNLKDQEDANDDNDLVYAHDAIEVLSSFLIRIDDDIDIESGEIRSIVARMDDDDDGMVLHESTTNDVSIPEPILSFEIDKYISNNNLQRILAILPDPKCLDARATGLVEVVDASSSMNANGMKHNQQQLVPRKNVDGSEDEQWPWFSRLEFCTVL</sequence>
<dbReference type="AlphaFoldDB" id="A0ABD3MQF2"/>
<dbReference type="Proteomes" id="UP001530293">
    <property type="component" value="Unassembled WGS sequence"/>
</dbReference>
<dbReference type="EMBL" id="JALLBG020000131">
    <property type="protein sequence ID" value="KAL3762720.1"/>
    <property type="molecule type" value="Genomic_DNA"/>
</dbReference>
<name>A0ABD3MQF2_9STRA</name>
<gene>
    <name evidence="1" type="ORF">ACHAWU_001665</name>
</gene>
<protein>
    <submittedName>
        <fullName evidence="1">Uncharacterized protein</fullName>
    </submittedName>
</protein>
<keyword evidence="2" id="KW-1185">Reference proteome</keyword>
<proteinExistence type="predicted"/>